<dbReference type="PANTHER" id="PTHR10845">
    <property type="entry name" value="REGULATOR OF G PROTEIN SIGNALING"/>
    <property type="match status" value="1"/>
</dbReference>
<keyword evidence="2" id="KW-1133">Transmembrane helix</keyword>
<evidence type="ECO:0000313" key="6">
    <source>
        <dbReference type="EMBL" id="KAG2392430.1"/>
    </source>
</evidence>
<gene>
    <name evidence="6" type="ORF">C9374_012682</name>
</gene>
<dbReference type="CDD" id="cd00130">
    <property type="entry name" value="PAS"/>
    <property type="match status" value="1"/>
</dbReference>
<keyword evidence="2" id="KW-0472">Membrane</keyword>
<dbReference type="AlphaFoldDB" id="A0AA88H065"/>
<dbReference type="PROSITE" id="PS50132">
    <property type="entry name" value="RGS"/>
    <property type="match status" value="1"/>
</dbReference>
<feature type="transmembrane region" description="Helical" evidence="2">
    <location>
        <begin position="69"/>
        <end position="94"/>
    </location>
</feature>
<dbReference type="InterPro" id="IPR036305">
    <property type="entry name" value="RGS_sf"/>
</dbReference>
<dbReference type="InterPro" id="IPR000014">
    <property type="entry name" value="PAS"/>
</dbReference>
<feature type="domain" description="PAS" evidence="3">
    <location>
        <begin position="409"/>
        <end position="463"/>
    </location>
</feature>
<feature type="transmembrane region" description="Helical" evidence="2">
    <location>
        <begin position="338"/>
        <end position="365"/>
    </location>
</feature>
<dbReference type="PANTHER" id="PTHR10845:SF192">
    <property type="entry name" value="DOUBLE HIT, ISOFORM B"/>
    <property type="match status" value="1"/>
</dbReference>
<dbReference type="CDD" id="cd07440">
    <property type="entry name" value="RGS"/>
    <property type="match status" value="1"/>
</dbReference>
<evidence type="ECO:0000259" key="5">
    <source>
        <dbReference type="PROSITE" id="PS50839"/>
    </source>
</evidence>
<feature type="region of interest" description="Disordered" evidence="1">
    <location>
        <begin position="1"/>
        <end position="58"/>
    </location>
</feature>
<keyword evidence="2" id="KW-0812">Transmembrane</keyword>
<accession>A0AA88H065</accession>
<dbReference type="InterPro" id="IPR044926">
    <property type="entry name" value="RGS_subdomain_2"/>
</dbReference>
<keyword evidence="7" id="KW-1185">Reference proteome</keyword>
<dbReference type="Pfam" id="PF00615">
    <property type="entry name" value="RGS"/>
    <property type="match status" value="1"/>
</dbReference>
<comment type="caution">
    <text evidence="6">The sequence shown here is derived from an EMBL/GenBank/DDBJ whole genome shotgun (WGS) entry which is preliminary data.</text>
</comment>
<dbReference type="Proteomes" id="UP000816034">
    <property type="component" value="Unassembled WGS sequence"/>
</dbReference>
<reference evidence="6 7" key="1">
    <citation type="journal article" date="2018" name="BMC Genomics">
        <title>The genome of Naegleria lovaniensis, the basis for a comparative approach to unravel pathogenicity factors of the human pathogenic amoeba N. fowleri.</title>
        <authorList>
            <person name="Liechti N."/>
            <person name="Schurch N."/>
            <person name="Bruggmann R."/>
            <person name="Wittwer M."/>
        </authorList>
    </citation>
    <scope>NUCLEOTIDE SEQUENCE [LARGE SCALE GENOMIC DNA]</scope>
    <source>
        <strain evidence="6 7">ATCC 30569</strain>
    </source>
</reference>
<dbReference type="PROSITE" id="PS50839">
    <property type="entry name" value="CHASE"/>
    <property type="match status" value="1"/>
</dbReference>
<dbReference type="NCBIfam" id="TIGR00229">
    <property type="entry name" value="sensory_box"/>
    <property type="match status" value="1"/>
</dbReference>
<feature type="compositionally biased region" description="Low complexity" evidence="1">
    <location>
        <begin position="1"/>
        <end position="28"/>
    </location>
</feature>
<feature type="compositionally biased region" description="Basic residues" evidence="1">
    <location>
        <begin position="39"/>
        <end position="48"/>
    </location>
</feature>
<feature type="domain" description="RGS" evidence="4">
    <location>
        <begin position="607"/>
        <end position="717"/>
    </location>
</feature>
<dbReference type="SUPFAM" id="SSF48097">
    <property type="entry name" value="Regulator of G-protein signaling, RGS"/>
    <property type="match status" value="1"/>
</dbReference>
<proteinExistence type="predicted"/>
<evidence type="ECO:0000259" key="4">
    <source>
        <dbReference type="PROSITE" id="PS50132"/>
    </source>
</evidence>
<dbReference type="InterPro" id="IPR006189">
    <property type="entry name" value="CHASE_dom"/>
</dbReference>
<dbReference type="InterPro" id="IPR035965">
    <property type="entry name" value="PAS-like_dom_sf"/>
</dbReference>
<sequence length="720" mass="82649">MTLLTPSPNPQTNTSNNNNNNTRLRNNSYVLEQETSKSSSHHQQHQQHPHGADSSLQAQLSRQRSRIQALSIVLGFLFAVCAVALLSPIIVIVIHTMEQQRRNAYMEQVKQVAITAELLIRKQVEVSFGSLNILTNVAQEWNFTFDWERFNRLGARLKHDFPELDMFEYAFTDEFVLNYIYPLKGVEHMIGHHMGLNTPAHTAVIQEAVRTKETKLFGPINLINLDPNSIAVIAQQPIFFPNNNSFFGLSVELFNFKSLFEAIDLYEVLSGYQYQLYEYAQNQIFLENLNGTVNGTEGRIGVKNVKPLEDALERNMTVLNSNWKIILRPLDGWNTGSFLWLEILIAILVEFVVFVLIILGVNQLIQDYFRKREYKLIQDNLELKVKERTRDLANSHNQLLLLVDRISFEEQKTKKIMNSLEDAVVTSDALGKVIHCNNAFFKNFGYTDSDLLDRAVISTILPEIELSKVIHEMSRAELNSYISNNSNSSVHSFETLAKTKTGISLSVKVSLSLSQIYSQSLTNSSVPNHLMVTPSSSTAPPTSTTMTTSNSTDNMQTLLKDNRQETVCVILIHILSKSQLGATLLMSHSSSNSFQEYQLSNQQMTFEFKEFFMNLEKRKLFKEFCASEHNDENINFLEDVLFYRSLGFIQERVNMQQEMYEKYLKPNSPKQLNISKKQLETHSFKISRGLGEFELFDDLEKVVIQNIIHDSFKRFMDMRH</sequence>
<evidence type="ECO:0000256" key="1">
    <source>
        <dbReference type="SAM" id="MobiDB-lite"/>
    </source>
</evidence>
<organism evidence="6 7">
    <name type="scientific">Naegleria lovaniensis</name>
    <name type="common">Amoeba</name>
    <dbReference type="NCBI Taxonomy" id="51637"/>
    <lineage>
        <taxon>Eukaryota</taxon>
        <taxon>Discoba</taxon>
        <taxon>Heterolobosea</taxon>
        <taxon>Tetramitia</taxon>
        <taxon>Eutetramitia</taxon>
        <taxon>Vahlkampfiidae</taxon>
        <taxon>Naegleria</taxon>
    </lineage>
</organism>
<evidence type="ECO:0000313" key="7">
    <source>
        <dbReference type="Proteomes" id="UP000816034"/>
    </source>
</evidence>
<dbReference type="GeneID" id="68105136"/>
<evidence type="ECO:0008006" key="8">
    <source>
        <dbReference type="Google" id="ProtNLM"/>
    </source>
</evidence>
<dbReference type="Gene3D" id="1.10.167.10">
    <property type="entry name" value="Regulator of G-protein Signalling 4, domain 2"/>
    <property type="match status" value="1"/>
</dbReference>
<dbReference type="InterPro" id="IPR016137">
    <property type="entry name" value="RGS"/>
</dbReference>
<dbReference type="PROSITE" id="PS50112">
    <property type="entry name" value="PAS"/>
    <property type="match status" value="1"/>
</dbReference>
<dbReference type="Gene3D" id="3.30.450.20">
    <property type="entry name" value="PAS domain"/>
    <property type="match status" value="1"/>
</dbReference>
<dbReference type="SUPFAM" id="SSF55785">
    <property type="entry name" value="PYP-like sensor domain (PAS domain)"/>
    <property type="match status" value="1"/>
</dbReference>
<name>A0AA88H065_NAELO</name>
<dbReference type="SMART" id="SM00091">
    <property type="entry name" value="PAS"/>
    <property type="match status" value="1"/>
</dbReference>
<dbReference type="Pfam" id="PF13188">
    <property type="entry name" value="PAS_8"/>
    <property type="match status" value="1"/>
</dbReference>
<dbReference type="RefSeq" id="XP_044554324.1">
    <property type="nucleotide sequence ID" value="XM_044688475.1"/>
</dbReference>
<dbReference type="EMBL" id="PYSW02000005">
    <property type="protein sequence ID" value="KAG2392430.1"/>
    <property type="molecule type" value="Genomic_DNA"/>
</dbReference>
<evidence type="ECO:0000256" key="2">
    <source>
        <dbReference type="SAM" id="Phobius"/>
    </source>
</evidence>
<dbReference type="SMART" id="SM01079">
    <property type="entry name" value="CHASE"/>
    <property type="match status" value="1"/>
</dbReference>
<evidence type="ECO:0000259" key="3">
    <source>
        <dbReference type="PROSITE" id="PS50112"/>
    </source>
</evidence>
<protein>
    <recommendedName>
        <fullName evidence="8">PAS domain-containing protein</fullName>
    </recommendedName>
</protein>
<dbReference type="GO" id="GO:0003824">
    <property type="term" value="F:catalytic activity"/>
    <property type="evidence" value="ECO:0007669"/>
    <property type="project" value="UniProtKB-ARBA"/>
</dbReference>
<feature type="domain" description="CHASE" evidence="5">
    <location>
        <begin position="175"/>
        <end position="263"/>
    </location>
</feature>